<dbReference type="EC" id="7.1.1.2" evidence="9"/>
<evidence type="ECO:0000256" key="7">
    <source>
        <dbReference type="ARBA" id="ARBA00023136"/>
    </source>
</evidence>
<dbReference type="PANTHER" id="PTHR11058">
    <property type="entry name" value="NADH-UBIQUINONE OXIDOREDUCTASE CHAIN 3"/>
    <property type="match status" value="1"/>
</dbReference>
<keyword evidence="9 10" id="KW-0496">Mitochondrion</keyword>
<proteinExistence type="inferred from homology"/>
<feature type="transmembrane region" description="Helical" evidence="9">
    <location>
        <begin position="7"/>
        <end position="24"/>
    </location>
</feature>
<keyword evidence="9" id="KW-0249">Electron transport</keyword>
<dbReference type="Pfam" id="PF00507">
    <property type="entry name" value="Oxidored_q4"/>
    <property type="match status" value="1"/>
</dbReference>
<keyword evidence="9" id="KW-0520">NAD</keyword>
<keyword evidence="6 9" id="KW-1133">Transmembrane helix</keyword>
<comment type="similarity">
    <text evidence="2 9">Belongs to the complex I subunit 3 family.</text>
</comment>
<organism evidence="10">
    <name type="scientific">Oxytate striatipes</name>
    <name type="common">Green crab spider</name>
    <dbReference type="NCBI Taxonomy" id="1112455"/>
    <lineage>
        <taxon>Eukaryota</taxon>
        <taxon>Metazoa</taxon>
        <taxon>Ecdysozoa</taxon>
        <taxon>Arthropoda</taxon>
        <taxon>Chelicerata</taxon>
        <taxon>Arachnida</taxon>
        <taxon>Araneae</taxon>
        <taxon>Araneomorphae</taxon>
        <taxon>Entelegynae</taxon>
        <taxon>Dionycha</taxon>
        <taxon>Thomisidae</taxon>
        <taxon>Oxytate</taxon>
    </lineage>
</organism>
<comment type="catalytic activity">
    <reaction evidence="8 9">
        <text>a ubiquinone + NADH + 5 H(+)(in) = a ubiquinol + NAD(+) + 4 H(+)(out)</text>
        <dbReference type="Rhea" id="RHEA:29091"/>
        <dbReference type="Rhea" id="RHEA-COMP:9565"/>
        <dbReference type="Rhea" id="RHEA-COMP:9566"/>
        <dbReference type="ChEBI" id="CHEBI:15378"/>
        <dbReference type="ChEBI" id="CHEBI:16389"/>
        <dbReference type="ChEBI" id="CHEBI:17976"/>
        <dbReference type="ChEBI" id="CHEBI:57540"/>
        <dbReference type="ChEBI" id="CHEBI:57945"/>
        <dbReference type="EC" id="7.1.1.2"/>
    </reaction>
</comment>
<keyword evidence="9" id="KW-0679">Respiratory chain</keyword>
<gene>
    <name evidence="10" type="primary">ND3</name>
</gene>
<comment type="subcellular location">
    <subcellularLocation>
        <location evidence="1">Membrane</location>
    </subcellularLocation>
    <subcellularLocation>
        <location evidence="9">Mitochondrion membrane</location>
        <topology evidence="9">Multi-pass membrane protein</topology>
    </subcellularLocation>
</comment>
<keyword evidence="5 9" id="KW-0812">Transmembrane</keyword>
<evidence type="ECO:0000256" key="8">
    <source>
        <dbReference type="ARBA" id="ARBA00049551"/>
    </source>
</evidence>
<dbReference type="GO" id="GO:0008137">
    <property type="term" value="F:NADH dehydrogenase (ubiquinone) activity"/>
    <property type="evidence" value="ECO:0007669"/>
    <property type="project" value="UniProtKB-UniRule"/>
</dbReference>
<name>A0A0U1XKA6_OXYST</name>
<dbReference type="GO" id="GO:0030964">
    <property type="term" value="C:NADH dehydrogenase complex"/>
    <property type="evidence" value="ECO:0007669"/>
    <property type="project" value="TreeGrafter"/>
</dbReference>
<evidence type="ECO:0000256" key="5">
    <source>
        <dbReference type="ARBA" id="ARBA00022692"/>
    </source>
</evidence>
<dbReference type="GO" id="GO:0031966">
    <property type="term" value="C:mitochondrial membrane"/>
    <property type="evidence" value="ECO:0007669"/>
    <property type="project" value="UniProtKB-SubCell"/>
</dbReference>
<dbReference type="AlphaFoldDB" id="A0A0U1XKA6"/>
<evidence type="ECO:0000256" key="6">
    <source>
        <dbReference type="ARBA" id="ARBA00022989"/>
    </source>
</evidence>
<dbReference type="EMBL" id="KM507783">
    <property type="protein sequence ID" value="AIT96923.1"/>
    <property type="molecule type" value="Genomic_DNA"/>
</dbReference>
<keyword evidence="9" id="KW-1278">Translocase</keyword>
<geneLocation type="mitochondrion" evidence="10"/>
<comment type="function">
    <text evidence="9">Core subunit of the mitochondrial membrane respiratory chain NADH dehydrogenase (Complex I) which catalyzes electron transfer from NADH through the respiratory chain, using ubiquinone as an electron acceptor. Essential for the catalytic activity of complex I.</text>
</comment>
<evidence type="ECO:0000256" key="1">
    <source>
        <dbReference type="ARBA" id="ARBA00004370"/>
    </source>
</evidence>
<evidence type="ECO:0000256" key="2">
    <source>
        <dbReference type="ARBA" id="ARBA00008472"/>
    </source>
</evidence>
<dbReference type="RefSeq" id="YP_009107075.1">
    <property type="nucleotide sequence ID" value="NC_025557.1"/>
</dbReference>
<evidence type="ECO:0000313" key="10">
    <source>
        <dbReference type="EMBL" id="AIT96923.1"/>
    </source>
</evidence>
<feature type="transmembrane region" description="Helical" evidence="9">
    <location>
        <begin position="76"/>
        <end position="100"/>
    </location>
</feature>
<evidence type="ECO:0000256" key="4">
    <source>
        <dbReference type="ARBA" id="ARBA00022448"/>
    </source>
</evidence>
<evidence type="ECO:0000256" key="3">
    <source>
        <dbReference type="ARBA" id="ARBA00021007"/>
    </source>
</evidence>
<dbReference type="CTD" id="4537"/>
<dbReference type="GeneID" id="22161666"/>
<accession>A0A0U1XKA6</accession>
<dbReference type="Gene3D" id="1.20.58.1610">
    <property type="entry name" value="NADH:ubiquinone/plastoquinone oxidoreductase, chain 3"/>
    <property type="match status" value="1"/>
</dbReference>
<dbReference type="InterPro" id="IPR000440">
    <property type="entry name" value="NADH_UbQ/plastoQ_OxRdtase_su3"/>
</dbReference>
<sequence>MYFLFMECLFLVMVIYFLFGMMFFKVDMENELMSSYECGFDINSFTRFVFSYRFFLISILFIIFDVEISLILPLPYLMYSNIMLIVFFMFMFILILGLFYEYKYGSLDWLDVNL</sequence>
<dbReference type="InterPro" id="IPR038430">
    <property type="entry name" value="NDAH_ubi_oxred_su3_sf"/>
</dbReference>
<keyword evidence="7 9" id="KW-0472">Membrane</keyword>
<keyword evidence="9" id="KW-0830">Ubiquinone</keyword>
<keyword evidence="4 9" id="KW-0813">Transport</keyword>
<dbReference type="PANTHER" id="PTHR11058:SF9">
    <property type="entry name" value="NADH-UBIQUINONE OXIDOREDUCTASE CHAIN 3"/>
    <property type="match status" value="1"/>
</dbReference>
<feature type="transmembrane region" description="Helical" evidence="9">
    <location>
        <begin position="44"/>
        <end position="64"/>
    </location>
</feature>
<protein>
    <recommendedName>
        <fullName evidence="3 9">NADH-ubiquinone oxidoreductase chain 3</fullName>
        <ecNumber evidence="9">7.1.1.2</ecNumber>
    </recommendedName>
</protein>
<evidence type="ECO:0000256" key="9">
    <source>
        <dbReference type="RuleBase" id="RU003640"/>
    </source>
</evidence>
<reference evidence="10" key="1">
    <citation type="journal article" date="2014" name="Mitochondrial DNA">
        <title>The complete mitochondrial genome of the green crab spider Oxytate striatipes (Araneae: Thomisidae).</title>
        <authorList>
            <person name="Kim J.Y."/>
            <person name="Yoo J.S."/>
            <person name="Park Y.C."/>
        </authorList>
    </citation>
    <scope>NUCLEOTIDE SEQUENCE</scope>
</reference>